<name>A0ABT2DN19_9BACI</name>
<dbReference type="SUPFAM" id="SSF47384">
    <property type="entry name" value="Homodimeric domain of signal transducing histidine kinase"/>
    <property type="match status" value="1"/>
</dbReference>
<comment type="subcellular location">
    <subcellularLocation>
        <location evidence="2">Cell membrane</location>
        <topology evidence="2">Multi-pass membrane protein</topology>
    </subcellularLocation>
</comment>
<accession>A0ABT2DN19</accession>
<keyword evidence="10" id="KW-0067">ATP-binding</keyword>
<evidence type="ECO:0000259" key="15">
    <source>
        <dbReference type="PROSITE" id="PS50109"/>
    </source>
</evidence>
<evidence type="ECO:0000313" key="17">
    <source>
        <dbReference type="EMBL" id="MCS1396169.1"/>
    </source>
</evidence>
<keyword evidence="4" id="KW-1003">Cell membrane</keyword>
<evidence type="ECO:0000256" key="2">
    <source>
        <dbReference type="ARBA" id="ARBA00004651"/>
    </source>
</evidence>
<keyword evidence="9 17" id="KW-0418">Kinase</keyword>
<sequence length="358" mass="41469">MKNIKLRNKLTVRLLSSFAISLFFSLFISLLTSQLFLYYITYKNIEMNTTNASIFITFQFLVIIFSFIACFLFLIRNKLKYLKHISDSVQQIANGNLGFNINIMGKDELTLLAQNINFMSNELENQFQHEREIEKGKNELITNVSHDLRTPLTSLIGYLDLLKKGNYSDSEKYKEYLEITYLKSQRLKLLIDELFEYTRLSNPNINLNLCEVDMSDLLQQIVGEYIPIFEKEKLNVIKSIEVKAPVLIDIEQVVRVYENLFTNAIKFSMKPSELQISLQAKGNYVIFKIMNQVEEKPSKDLNSLFERFYTGDKARVSNQGGGLGLAISKRIVELHNGKIYAEYDNGFLSITVEYPLKK</sequence>
<dbReference type="CDD" id="cd00082">
    <property type="entry name" value="HisKA"/>
    <property type="match status" value="1"/>
</dbReference>
<dbReference type="Pfam" id="PF00512">
    <property type="entry name" value="HisKA"/>
    <property type="match status" value="1"/>
</dbReference>
<dbReference type="Proteomes" id="UP001525021">
    <property type="component" value="Unassembled WGS sequence"/>
</dbReference>
<comment type="catalytic activity">
    <reaction evidence="1">
        <text>ATP + protein L-histidine = ADP + protein N-phospho-L-histidine.</text>
        <dbReference type="EC" id="2.7.13.3"/>
    </reaction>
</comment>
<keyword evidence="6" id="KW-0808">Transferase</keyword>
<evidence type="ECO:0000256" key="11">
    <source>
        <dbReference type="ARBA" id="ARBA00022989"/>
    </source>
</evidence>
<keyword evidence="18" id="KW-1185">Reference proteome</keyword>
<evidence type="ECO:0000256" key="6">
    <source>
        <dbReference type="ARBA" id="ARBA00022679"/>
    </source>
</evidence>
<dbReference type="Pfam" id="PF02518">
    <property type="entry name" value="HATPase_c"/>
    <property type="match status" value="1"/>
</dbReference>
<dbReference type="SMART" id="SM00387">
    <property type="entry name" value="HATPase_c"/>
    <property type="match status" value="1"/>
</dbReference>
<evidence type="ECO:0000256" key="14">
    <source>
        <dbReference type="SAM" id="Phobius"/>
    </source>
</evidence>
<dbReference type="Gene3D" id="6.10.340.10">
    <property type="match status" value="1"/>
</dbReference>
<evidence type="ECO:0000256" key="9">
    <source>
        <dbReference type="ARBA" id="ARBA00022777"/>
    </source>
</evidence>
<keyword evidence="13 14" id="KW-0472">Membrane</keyword>
<reference evidence="17 18" key="1">
    <citation type="submission" date="2022-08" db="EMBL/GenBank/DDBJ databases">
        <title>Lysinibacillus sequencing.</title>
        <authorList>
            <person name="Dunlap C."/>
        </authorList>
    </citation>
    <scope>NUCLEOTIDE SEQUENCE [LARGE SCALE GENOMIC DNA]</scope>
    <source>
        <strain evidence="17 18">PB211</strain>
    </source>
</reference>
<dbReference type="SUPFAM" id="SSF55874">
    <property type="entry name" value="ATPase domain of HSP90 chaperone/DNA topoisomerase II/histidine kinase"/>
    <property type="match status" value="1"/>
</dbReference>
<dbReference type="EMBL" id="JANTOO010000010">
    <property type="protein sequence ID" value="MCS1396169.1"/>
    <property type="molecule type" value="Genomic_DNA"/>
</dbReference>
<dbReference type="InterPro" id="IPR050398">
    <property type="entry name" value="HssS/ArlS-like"/>
</dbReference>
<dbReference type="InterPro" id="IPR036097">
    <property type="entry name" value="HisK_dim/P_sf"/>
</dbReference>
<protein>
    <recommendedName>
        <fullName evidence="3">histidine kinase</fullName>
        <ecNumber evidence="3">2.7.13.3</ecNumber>
    </recommendedName>
</protein>
<organism evidence="17 18">
    <name type="scientific">Lysinibacillus pinottii</name>
    <dbReference type="NCBI Taxonomy" id="2973932"/>
    <lineage>
        <taxon>Bacteria</taxon>
        <taxon>Bacillati</taxon>
        <taxon>Bacillota</taxon>
        <taxon>Bacilli</taxon>
        <taxon>Bacillales</taxon>
        <taxon>Bacillaceae</taxon>
        <taxon>Lysinibacillus</taxon>
    </lineage>
</organism>
<dbReference type="InterPro" id="IPR003594">
    <property type="entry name" value="HATPase_dom"/>
</dbReference>
<feature type="domain" description="Histidine kinase" evidence="15">
    <location>
        <begin position="143"/>
        <end position="358"/>
    </location>
</feature>
<dbReference type="InterPro" id="IPR005467">
    <property type="entry name" value="His_kinase_dom"/>
</dbReference>
<dbReference type="PRINTS" id="PR00344">
    <property type="entry name" value="BCTRLSENSOR"/>
</dbReference>
<dbReference type="GO" id="GO:0016301">
    <property type="term" value="F:kinase activity"/>
    <property type="evidence" value="ECO:0007669"/>
    <property type="project" value="UniProtKB-KW"/>
</dbReference>
<keyword evidence="7 14" id="KW-0812">Transmembrane</keyword>
<keyword evidence="5" id="KW-0597">Phosphoprotein</keyword>
<proteinExistence type="predicted"/>
<evidence type="ECO:0000256" key="10">
    <source>
        <dbReference type="ARBA" id="ARBA00022840"/>
    </source>
</evidence>
<evidence type="ECO:0000256" key="3">
    <source>
        <dbReference type="ARBA" id="ARBA00012438"/>
    </source>
</evidence>
<feature type="domain" description="HAMP" evidence="16">
    <location>
        <begin position="76"/>
        <end position="128"/>
    </location>
</feature>
<evidence type="ECO:0000256" key="4">
    <source>
        <dbReference type="ARBA" id="ARBA00022475"/>
    </source>
</evidence>
<comment type="caution">
    <text evidence="17">The sequence shown here is derived from an EMBL/GenBank/DDBJ whole genome shotgun (WGS) entry which is preliminary data.</text>
</comment>
<dbReference type="Gene3D" id="1.10.287.130">
    <property type="match status" value="1"/>
</dbReference>
<keyword evidence="11 14" id="KW-1133">Transmembrane helix</keyword>
<dbReference type="PANTHER" id="PTHR45528">
    <property type="entry name" value="SENSOR HISTIDINE KINASE CPXA"/>
    <property type="match status" value="1"/>
</dbReference>
<dbReference type="InterPro" id="IPR003661">
    <property type="entry name" value="HisK_dim/P_dom"/>
</dbReference>
<dbReference type="PROSITE" id="PS50885">
    <property type="entry name" value="HAMP"/>
    <property type="match status" value="1"/>
</dbReference>
<keyword evidence="8" id="KW-0547">Nucleotide-binding</keyword>
<dbReference type="CDD" id="cd06225">
    <property type="entry name" value="HAMP"/>
    <property type="match status" value="1"/>
</dbReference>
<gene>
    <name evidence="17" type="ORF">NXZ79_08975</name>
</gene>
<feature type="transmembrane region" description="Helical" evidence="14">
    <location>
        <begin position="12"/>
        <end position="40"/>
    </location>
</feature>
<evidence type="ECO:0000256" key="13">
    <source>
        <dbReference type="ARBA" id="ARBA00023136"/>
    </source>
</evidence>
<dbReference type="InterPro" id="IPR004358">
    <property type="entry name" value="Sig_transdc_His_kin-like_C"/>
</dbReference>
<dbReference type="InterPro" id="IPR036890">
    <property type="entry name" value="HATPase_C_sf"/>
</dbReference>
<evidence type="ECO:0000259" key="16">
    <source>
        <dbReference type="PROSITE" id="PS50885"/>
    </source>
</evidence>
<dbReference type="SUPFAM" id="SSF158472">
    <property type="entry name" value="HAMP domain-like"/>
    <property type="match status" value="1"/>
</dbReference>
<keyword evidence="12" id="KW-0902">Two-component regulatory system</keyword>
<dbReference type="InterPro" id="IPR003660">
    <property type="entry name" value="HAMP_dom"/>
</dbReference>
<feature type="transmembrane region" description="Helical" evidence="14">
    <location>
        <begin position="52"/>
        <end position="75"/>
    </location>
</feature>
<dbReference type="PROSITE" id="PS50109">
    <property type="entry name" value="HIS_KIN"/>
    <property type="match status" value="1"/>
</dbReference>
<evidence type="ECO:0000256" key="8">
    <source>
        <dbReference type="ARBA" id="ARBA00022741"/>
    </source>
</evidence>
<evidence type="ECO:0000256" key="7">
    <source>
        <dbReference type="ARBA" id="ARBA00022692"/>
    </source>
</evidence>
<dbReference type="RefSeq" id="WP_036161714.1">
    <property type="nucleotide sequence ID" value="NZ_JANTOO010000010.1"/>
</dbReference>
<dbReference type="SMART" id="SM00388">
    <property type="entry name" value="HisKA"/>
    <property type="match status" value="1"/>
</dbReference>
<dbReference type="Gene3D" id="3.30.565.10">
    <property type="entry name" value="Histidine kinase-like ATPase, C-terminal domain"/>
    <property type="match status" value="1"/>
</dbReference>
<evidence type="ECO:0000256" key="5">
    <source>
        <dbReference type="ARBA" id="ARBA00022553"/>
    </source>
</evidence>
<dbReference type="PANTHER" id="PTHR45528:SF8">
    <property type="entry name" value="HISTIDINE KINASE"/>
    <property type="match status" value="1"/>
</dbReference>
<evidence type="ECO:0000256" key="1">
    <source>
        <dbReference type="ARBA" id="ARBA00000085"/>
    </source>
</evidence>
<evidence type="ECO:0000313" key="18">
    <source>
        <dbReference type="Proteomes" id="UP001525021"/>
    </source>
</evidence>
<dbReference type="Pfam" id="PF00672">
    <property type="entry name" value="HAMP"/>
    <property type="match status" value="1"/>
</dbReference>
<dbReference type="EC" id="2.7.13.3" evidence="3"/>
<evidence type="ECO:0000256" key="12">
    <source>
        <dbReference type="ARBA" id="ARBA00023012"/>
    </source>
</evidence>